<comment type="similarity">
    <text evidence="1 5">Belongs to the universal ribosomal protein uL24 family.</text>
</comment>
<dbReference type="GO" id="GO:0003735">
    <property type="term" value="F:structural constituent of ribosome"/>
    <property type="evidence" value="ECO:0007669"/>
    <property type="project" value="InterPro"/>
</dbReference>
<dbReference type="CDD" id="cd06089">
    <property type="entry name" value="KOW_RPL26"/>
    <property type="match status" value="1"/>
</dbReference>
<feature type="domain" description="Large ribosomal subunit protein uL24 C-terminal" evidence="6">
    <location>
        <begin position="42"/>
        <end position="107"/>
    </location>
</feature>
<gene>
    <name evidence="5" type="primary">rplX</name>
    <name evidence="7" type="ORF">XD73_0186</name>
</gene>
<dbReference type="AlphaFoldDB" id="A0A101FYS0"/>
<evidence type="ECO:0000259" key="6">
    <source>
        <dbReference type="Pfam" id="PF17136"/>
    </source>
</evidence>
<dbReference type="HAMAP" id="MF_01326_B">
    <property type="entry name" value="Ribosomal_uL24_B"/>
    <property type="match status" value="1"/>
</dbReference>
<dbReference type="InterPro" id="IPR003256">
    <property type="entry name" value="Ribosomal_uL24"/>
</dbReference>
<evidence type="ECO:0000313" key="7">
    <source>
        <dbReference type="EMBL" id="KUK46989.1"/>
    </source>
</evidence>
<dbReference type="Pfam" id="PF17136">
    <property type="entry name" value="ribosomal_L24"/>
    <property type="match status" value="1"/>
</dbReference>
<evidence type="ECO:0000256" key="5">
    <source>
        <dbReference type="HAMAP-Rule" id="MF_01326"/>
    </source>
</evidence>
<keyword evidence="5" id="KW-0694">RNA-binding</keyword>
<dbReference type="NCBIfam" id="TIGR01079">
    <property type="entry name" value="rplX_bact"/>
    <property type="match status" value="1"/>
</dbReference>
<organism evidence="7 8">
    <name type="scientific">Anaerolinea thermophila</name>
    <dbReference type="NCBI Taxonomy" id="167964"/>
    <lineage>
        <taxon>Bacteria</taxon>
        <taxon>Bacillati</taxon>
        <taxon>Chloroflexota</taxon>
        <taxon>Anaerolineae</taxon>
        <taxon>Anaerolineales</taxon>
        <taxon>Anaerolineaceae</taxon>
        <taxon>Anaerolinea</taxon>
    </lineage>
</organism>
<dbReference type="GO" id="GO:1990904">
    <property type="term" value="C:ribonucleoprotein complex"/>
    <property type="evidence" value="ECO:0007669"/>
    <property type="project" value="UniProtKB-KW"/>
</dbReference>
<dbReference type="Gene3D" id="2.30.30.30">
    <property type="match status" value="1"/>
</dbReference>
<keyword evidence="5" id="KW-0699">rRNA-binding</keyword>
<comment type="subunit">
    <text evidence="5">Part of the 50S ribosomal subunit.</text>
</comment>
<dbReference type="InterPro" id="IPR041988">
    <property type="entry name" value="Ribosomal_uL24_KOW"/>
</dbReference>
<keyword evidence="3 5" id="KW-0687">Ribonucleoprotein</keyword>
<dbReference type="Proteomes" id="UP000064249">
    <property type="component" value="Unassembled WGS sequence"/>
</dbReference>
<keyword evidence="2 5" id="KW-0689">Ribosomal protein</keyword>
<evidence type="ECO:0000256" key="3">
    <source>
        <dbReference type="ARBA" id="ARBA00023274"/>
    </source>
</evidence>
<comment type="function">
    <text evidence="5">One of two assembly initiator proteins, it binds directly to the 5'-end of the 23S rRNA, where it nucleates assembly of the 50S subunit.</text>
</comment>
<dbReference type="PANTHER" id="PTHR12903">
    <property type="entry name" value="MITOCHONDRIAL RIBOSOMAL PROTEIN L24"/>
    <property type="match status" value="1"/>
</dbReference>
<dbReference type="InterPro" id="IPR057264">
    <property type="entry name" value="Ribosomal_uL24_C"/>
</dbReference>
<evidence type="ECO:0000256" key="1">
    <source>
        <dbReference type="ARBA" id="ARBA00010618"/>
    </source>
</evidence>
<comment type="caution">
    <text evidence="7">The sequence shown here is derived from an EMBL/GenBank/DDBJ whole genome shotgun (WGS) entry which is preliminary data.</text>
</comment>
<evidence type="ECO:0000256" key="4">
    <source>
        <dbReference type="ARBA" id="ARBA00035206"/>
    </source>
</evidence>
<name>A0A101FYS0_9CHLR</name>
<dbReference type="InterPro" id="IPR008991">
    <property type="entry name" value="Translation_prot_SH3-like_sf"/>
</dbReference>
<dbReference type="GO" id="GO:0019843">
    <property type="term" value="F:rRNA binding"/>
    <property type="evidence" value="ECO:0007669"/>
    <property type="project" value="UniProtKB-UniRule"/>
</dbReference>
<evidence type="ECO:0000313" key="8">
    <source>
        <dbReference type="Proteomes" id="UP000064249"/>
    </source>
</evidence>
<reference evidence="7 8" key="1">
    <citation type="journal article" date="2015" name="MBio">
        <title>Genome-Resolved Metagenomic Analysis Reveals Roles for Candidate Phyla and Other Microbial Community Members in Biogeochemical Transformations in Oil Reservoirs.</title>
        <authorList>
            <person name="Hu P."/>
            <person name="Tom L."/>
            <person name="Singh A."/>
            <person name="Thomas B.C."/>
            <person name="Baker B.J."/>
            <person name="Piceno Y.M."/>
            <person name="Andersen G.L."/>
            <person name="Banfield J.F."/>
        </authorList>
    </citation>
    <scope>NUCLEOTIDE SEQUENCE [LARGE SCALE GENOMIC DNA]</scope>
    <source>
        <strain evidence="7">46_16</strain>
    </source>
</reference>
<dbReference type="GO" id="GO:0006412">
    <property type="term" value="P:translation"/>
    <property type="evidence" value="ECO:0007669"/>
    <property type="project" value="UniProtKB-UniRule"/>
</dbReference>
<dbReference type="GO" id="GO:0005840">
    <property type="term" value="C:ribosome"/>
    <property type="evidence" value="ECO:0007669"/>
    <property type="project" value="UniProtKB-KW"/>
</dbReference>
<dbReference type="EMBL" id="LGFU01000003">
    <property type="protein sequence ID" value="KUK46989.1"/>
    <property type="molecule type" value="Genomic_DNA"/>
</dbReference>
<dbReference type="InterPro" id="IPR014722">
    <property type="entry name" value="Rib_uL2_dom2"/>
</dbReference>
<comment type="function">
    <text evidence="5">One of the proteins that surrounds the polypeptide exit tunnel on the outside of the subunit.</text>
</comment>
<sequence>MRLKIKRGDQVEVITGKSVDKGKRGEVIRVLQKSNEVIVQDLNIRTKHQRQVQSEGKSINPGIVKLEGPIHISNVMLVCKKCNKPTRVGFIREDGKSIRICKKCGAKLD</sequence>
<protein>
    <recommendedName>
        <fullName evidence="4 5">Large ribosomal subunit protein uL24</fullName>
    </recommendedName>
</protein>
<proteinExistence type="inferred from homology"/>
<dbReference type="SUPFAM" id="SSF50104">
    <property type="entry name" value="Translation proteins SH3-like domain"/>
    <property type="match status" value="1"/>
</dbReference>
<accession>A0A101FYS0</accession>
<dbReference type="PATRIC" id="fig|167964.4.peg.536"/>
<evidence type="ECO:0000256" key="2">
    <source>
        <dbReference type="ARBA" id="ARBA00022980"/>
    </source>
</evidence>